<protein>
    <submittedName>
        <fullName evidence="7">Protein-lysine N-methyltransferase EEF2KMT</fullName>
    </submittedName>
</protein>
<dbReference type="PANTHER" id="PTHR14614">
    <property type="entry name" value="HEPATOCELLULAR CARCINOMA-ASSOCIATED ANTIGEN"/>
    <property type="match status" value="1"/>
</dbReference>
<evidence type="ECO:0000256" key="3">
    <source>
        <dbReference type="ARBA" id="ARBA00022679"/>
    </source>
</evidence>
<dbReference type="RefSeq" id="XP_005739965.1">
    <property type="nucleotide sequence ID" value="XM_005739908.1"/>
</dbReference>
<dbReference type="GO" id="GO:0008168">
    <property type="term" value="F:methyltransferase activity"/>
    <property type="evidence" value="ECO:0007669"/>
    <property type="project" value="UniProtKB-KW"/>
</dbReference>
<evidence type="ECO:0000256" key="2">
    <source>
        <dbReference type="ARBA" id="ARBA00022603"/>
    </source>
</evidence>
<keyword evidence="6" id="KW-1185">Reference proteome</keyword>
<evidence type="ECO:0000256" key="1">
    <source>
        <dbReference type="ARBA" id="ARBA00005511"/>
    </source>
</evidence>
<dbReference type="GO" id="GO:0032259">
    <property type="term" value="P:methylation"/>
    <property type="evidence" value="ECO:0007669"/>
    <property type="project" value="UniProtKB-KW"/>
</dbReference>
<dbReference type="AlphaFoldDB" id="A0A9Y3RGY8"/>
<sequence>MGKQEVNKYTCKMALSEQSSVHGSVKEVLREFQVSFFALTRLPSFPWTFVEKDLQSSGSSELISQVLKQTCLHPLCRKFPPSVRYRRLFLSQLIRRLEASGCEPLDELYDALAEVVGAEETMECYKSYLLPAGGAVSLMENIALISEGTTGLVTWEAALYLAEWALENQQVFTGRTVLELGSGAGLTGIAVCRSCSPKRFIFSDCHSTVLQKLRDNVWLNGLSEQTTPAVSVEKLDWTAISEEELREIGADVIIAADVVYDPDIAGSLAKLLSIVLRCSSAEVLPQVFICSTIRNLETYGGFKQQLEAEGVGHEVIPAPVNHVFPYNRQSAIELIKLRR</sequence>
<dbReference type="Proteomes" id="UP000695023">
    <property type="component" value="Unplaced"/>
</dbReference>
<keyword evidence="3" id="KW-0808">Transferase</keyword>
<dbReference type="CTD" id="196483"/>
<dbReference type="InterPro" id="IPR029426">
    <property type="entry name" value="FAM86_N"/>
</dbReference>
<keyword evidence="2" id="KW-0489">Methyltransferase</keyword>
<comment type="similarity">
    <text evidence="1">Belongs to the class I-like SAM-binding methyltransferase superfamily. EEF2KMT family.</text>
</comment>
<dbReference type="GeneID" id="102209668"/>
<evidence type="ECO:0000256" key="4">
    <source>
        <dbReference type="ARBA" id="ARBA00022691"/>
    </source>
</evidence>
<dbReference type="PANTHER" id="PTHR14614:SF130">
    <property type="entry name" value="PROTEIN-LYSINE N-METHYLTRANSFERASE EEF2KMT"/>
    <property type="match status" value="1"/>
</dbReference>
<reference evidence="7" key="1">
    <citation type="submission" date="2025-08" db="UniProtKB">
        <authorList>
            <consortium name="RefSeq"/>
        </authorList>
    </citation>
    <scope>IDENTIFICATION</scope>
</reference>
<evidence type="ECO:0000259" key="5">
    <source>
        <dbReference type="Pfam" id="PF14904"/>
    </source>
</evidence>
<dbReference type="Gene3D" id="3.40.50.150">
    <property type="entry name" value="Vaccinia Virus protein VP39"/>
    <property type="match status" value="1"/>
</dbReference>
<keyword evidence="4" id="KW-0949">S-adenosyl-L-methionine</keyword>
<organism evidence="6 7">
    <name type="scientific">Pundamilia nyererei</name>
    <dbReference type="NCBI Taxonomy" id="303518"/>
    <lineage>
        <taxon>Eukaryota</taxon>
        <taxon>Metazoa</taxon>
        <taxon>Chordata</taxon>
        <taxon>Craniata</taxon>
        <taxon>Vertebrata</taxon>
        <taxon>Euteleostomi</taxon>
        <taxon>Actinopterygii</taxon>
        <taxon>Neopterygii</taxon>
        <taxon>Teleostei</taxon>
        <taxon>Neoteleostei</taxon>
        <taxon>Acanthomorphata</taxon>
        <taxon>Ovalentaria</taxon>
        <taxon>Cichlomorphae</taxon>
        <taxon>Cichliformes</taxon>
        <taxon>Cichlidae</taxon>
        <taxon>African cichlids</taxon>
        <taxon>Pseudocrenilabrinae</taxon>
        <taxon>Haplochromini</taxon>
        <taxon>Pundamilia</taxon>
    </lineage>
</organism>
<dbReference type="GO" id="GO:0032991">
    <property type="term" value="C:protein-containing complex"/>
    <property type="evidence" value="ECO:0007669"/>
    <property type="project" value="TreeGrafter"/>
</dbReference>
<accession>A0A9Y3RGY8</accession>
<gene>
    <name evidence="7" type="primary">eef2kmt</name>
</gene>
<name>A0A9Y3RGY8_9CICH</name>
<evidence type="ECO:0000313" key="7">
    <source>
        <dbReference type="RefSeq" id="XP_005739965.1"/>
    </source>
</evidence>
<dbReference type="Pfam" id="PF10294">
    <property type="entry name" value="Methyltransf_16"/>
    <property type="match status" value="1"/>
</dbReference>
<proteinExistence type="inferred from homology"/>
<dbReference type="SUPFAM" id="SSF53335">
    <property type="entry name" value="S-adenosyl-L-methionine-dependent methyltransferases"/>
    <property type="match status" value="1"/>
</dbReference>
<dbReference type="Pfam" id="PF14904">
    <property type="entry name" value="FAM86"/>
    <property type="match status" value="1"/>
</dbReference>
<dbReference type="InterPro" id="IPR019410">
    <property type="entry name" value="Methyltransf_16"/>
</dbReference>
<feature type="domain" description="FAM86 N-terminal" evidence="5">
    <location>
        <begin position="27"/>
        <end position="115"/>
    </location>
</feature>
<dbReference type="InterPro" id="IPR029063">
    <property type="entry name" value="SAM-dependent_MTases_sf"/>
</dbReference>
<evidence type="ECO:0000313" key="6">
    <source>
        <dbReference type="Proteomes" id="UP000695023"/>
    </source>
</evidence>